<dbReference type="EMBL" id="CP015136">
    <property type="protein sequence ID" value="AMY08424.1"/>
    <property type="molecule type" value="Genomic_DNA"/>
</dbReference>
<organism evidence="7 8">
    <name type="scientific">Luteitalea pratensis</name>
    <dbReference type="NCBI Taxonomy" id="1855912"/>
    <lineage>
        <taxon>Bacteria</taxon>
        <taxon>Pseudomonadati</taxon>
        <taxon>Acidobacteriota</taxon>
        <taxon>Vicinamibacteria</taxon>
        <taxon>Vicinamibacterales</taxon>
        <taxon>Vicinamibacteraceae</taxon>
        <taxon>Luteitalea</taxon>
    </lineage>
</organism>
<dbReference type="RefSeq" id="WP_110170272.1">
    <property type="nucleotide sequence ID" value="NZ_CP015136.1"/>
</dbReference>
<dbReference type="InterPro" id="IPR004358">
    <property type="entry name" value="Sig_transdc_His_kin-like_C"/>
</dbReference>
<dbReference type="PROSITE" id="PS50109">
    <property type="entry name" value="HIS_KIN"/>
    <property type="match status" value="1"/>
</dbReference>
<dbReference type="SMART" id="SM00387">
    <property type="entry name" value="HATPase_c"/>
    <property type="match status" value="1"/>
</dbReference>
<evidence type="ECO:0000313" key="7">
    <source>
        <dbReference type="EMBL" id="AMY08424.1"/>
    </source>
</evidence>
<feature type="domain" description="Histidine kinase" evidence="6">
    <location>
        <begin position="56"/>
        <end position="165"/>
    </location>
</feature>
<gene>
    <name evidence="7" type="primary">rpfC_2</name>
    <name evidence="7" type="ORF">LuPra_01624</name>
</gene>
<protein>
    <recommendedName>
        <fullName evidence="2">histidine kinase</fullName>
        <ecNumber evidence="2">2.7.13.3</ecNumber>
    </recommendedName>
</protein>
<dbReference type="InterPro" id="IPR050736">
    <property type="entry name" value="Sensor_HK_Regulatory"/>
</dbReference>
<dbReference type="Pfam" id="PF02518">
    <property type="entry name" value="HATPase_c"/>
    <property type="match status" value="1"/>
</dbReference>
<keyword evidence="5" id="KW-0902">Two-component regulatory system</keyword>
<dbReference type="CDD" id="cd00075">
    <property type="entry name" value="HATPase"/>
    <property type="match status" value="1"/>
</dbReference>
<keyword evidence="3 7" id="KW-0808">Transferase</keyword>
<dbReference type="GO" id="GO:0004673">
    <property type="term" value="F:protein histidine kinase activity"/>
    <property type="evidence" value="ECO:0007669"/>
    <property type="project" value="UniProtKB-EC"/>
</dbReference>
<evidence type="ECO:0000256" key="2">
    <source>
        <dbReference type="ARBA" id="ARBA00012438"/>
    </source>
</evidence>
<comment type="catalytic activity">
    <reaction evidence="1">
        <text>ATP + protein L-histidine = ADP + protein N-phospho-L-histidine.</text>
        <dbReference type="EC" id="2.7.13.3"/>
    </reaction>
</comment>
<evidence type="ECO:0000256" key="5">
    <source>
        <dbReference type="ARBA" id="ARBA00023012"/>
    </source>
</evidence>
<reference evidence="8" key="2">
    <citation type="submission" date="2016-04" db="EMBL/GenBank/DDBJ databases">
        <title>First Complete Genome Sequence of a Subdivision 6 Acidobacterium.</title>
        <authorList>
            <person name="Huang S."/>
            <person name="Vieira S."/>
            <person name="Bunk B."/>
            <person name="Riedel T."/>
            <person name="Sproeer C."/>
            <person name="Overmann J."/>
        </authorList>
    </citation>
    <scope>NUCLEOTIDE SEQUENCE [LARGE SCALE GENOMIC DNA]</scope>
    <source>
        <strain evidence="8">DSM 100886 HEG_-6_39</strain>
    </source>
</reference>
<evidence type="ECO:0000256" key="1">
    <source>
        <dbReference type="ARBA" id="ARBA00000085"/>
    </source>
</evidence>
<evidence type="ECO:0000256" key="4">
    <source>
        <dbReference type="ARBA" id="ARBA00022777"/>
    </source>
</evidence>
<dbReference type="KEGG" id="abac:LuPra_01624"/>
<dbReference type="PANTHER" id="PTHR43711:SF31">
    <property type="entry name" value="HISTIDINE KINASE"/>
    <property type="match status" value="1"/>
</dbReference>
<reference evidence="7 8" key="1">
    <citation type="journal article" date="2016" name="Genome Announc.">
        <title>First Complete Genome Sequence of a Subdivision 6 Acidobacterium Strain.</title>
        <authorList>
            <person name="Huang S."/>
            <person name="Vieira S."/>
            <person name="Bunk B."/>
            <person name="Riedel T."/>
            <person name="Sproer C."/>
            <person name="Overmann J."/>
        </authorList>
    </citation>
    <scope>NUCLEOTIDE SEQUENCE [LARGE SCALE GENOMIC DNA]</scope>
    <source>
        <strain evidence="8">DSM 100886 HEG_-6_39</strain>
    </source>
</reference>
<dbReference type="OrthoDB" id="368131at2"/>
<dbReference type="EC" id="2.7.13.3" evidence="2"/>
<dbReference type="Gene3D" id="3.30.565.10">
    <property type="entry name" value="Histidine kinase-like ATPase, C-terminal domain"/>
    <property type="match status" value="1"/>
</dbReference>
<keyword evidence="8" id="KW-1185">Reference proteome</keyword>
<dbReference type="STRING" id="1855912.LuPra_01624"/>
<evidence type="ECO:0000259" key="6">
    <source>
        <dbReference type="PROSITE" id="PS50109"/>
    </source>
</evidence>
<dbReference type="InterPro" id="IPR036890">
    <property type="entry name" value="HATPase_C_sf"/>
</dbReference>
<proteinExistence type="predicted"/>
<dbReference type="InterPro" id="IPR003594">
    <property type="entry name" value="HATPase_dom"/>
</dbReference>
<dbReference type="InterPro" id="IPR005467">
    <property type="entry name" value="His_kinase_dom"/>
</dbReference>
<evidence type="ECO:0000256" key="3">
    <source>
        <dbReference type="ARBA" id="ARBA00022679"/>
    </source>
</evidence>
<keyword evidence="4" id="KW-0418">Kinase</keyword>
<name>A0A143PKV5_LUTPR</name>
<dbReference type="GO" id="GO:0000160">
    <property type="term" value="P:phosphorelay signal transduction system"/>
    <property type="evidence" value="ECO:0007669"/>
    <property type="project" value="UniProtKB-KW"/>
</dbReference>
<dbReference type="PANTHER" id="PTHR43711">
    <property type="entry name" value="TWO-COMPONENT HISTIDINE KINASE"/>
    <property type="match status" value="1"/>
</dbReference>
<dbReference type="AlphaFoldDB" id="A0A143PKV5"/>
<dbReference type="SUPFAM" id="SSF55874">
    <property type="entry name" value="ATPase domain of HSP90 chaperone/DNA topoisomerase II/histidine kinase"/>
    <property type="match status" value="1"/>
</dbReference>
<dbReference type="PRINTS" id="PR00344">
    <property type="entry name" value="BCTRLSENSOR"/>
</dbReference>
<sequence>MTSVIVWLEAARMSVSLAVWDLAQMARDVCAALGASLVEVPPIDIESAEVVHVTCDGALVRRVIENLVSNGLKHSPRGARVRISIACGDSHARVAVHDQGRGVRPDAREKIFEKFGTVETRQASIHNSVGLGLAFCKLAIEAHGGTIGVDPGVPAGSTFWFELPL</sequence>
<evidence type="ECO:0000313" key="8">
    <source>
        <dbReference type="Proteomes" id="UP000076079"/>
    </source>
</evidence>
<accession>A0A143PKV5</accession>
<dbReference type="Proteomes" id="UP000076079">
    <property type="component" value="Chromosome"/>
</dbReference>